<dbReference type="GO" id="GO:0003700">
    <property type="term" value="F:DNA-binding transcription factor activity"/>
    <property type="evidence" value="ECO:0007669"/>
    <property type="project" value="TreeGrafter"/>
</dbReference>
<dbReference type="PROSITE" id="PS50977">
    <property type="entry name" value="HTH_TETR_2"/>
    <property type="match status" value="1"/>
</dbReference>
<evidence type="ECO:0000313" key="7">
    <source>
        <dbReference type="Proteomes" id="UP000196581"/>
    </source>
</evidence>
<dbReference type="InterPro" id="IPR001647">
    <property type="entry name" value="HTH_TetR"/>
</dbReference>
<dbReference type="InterPro" id="IPR023772">
    <property type="entry name" value="DNA-bd_HTH_TetR-type_CS"/>
</dbReference>
<dbReference type="Pfam" id="PF17932">
    <property type="entry name" value="TetR_C_24"/>
    <property type="match status" value="1"/>
</dbReference>
<keyword evidence="3" id="KW-0804">Transcription</keyword>
<dbReference type="Pfam" id="PF00440">
    <property type="entry name" value="TetR_N"/>
    <property type="match status" value="1"/>
</dbReference>
<dbReference type="Gene3D" id="1.10.10.60">
    <property type="entry name" value="Homeodomain-like"/>
    <property type="match status" value="1"/>
</dbReference>
<gene>
    <name evidence="6" type="ORF">FM105_01915</name>
</gene>
<evidence type="ECO:0000256" key="2">
    <source>
        <dbReference type="ARBA" id="ARBA00023125"/>
    </source>
</evidence>
<dbReference type="RefSeq" id="WP_087003793.1">
    <property type="nucleotide sequence ID" value="NZ_FWFF01000001.1"/>
</dbReference>
<evidence type="ECO:0000256" key="4">
    <source>
        <dbReference type="PROSITE-ProRule" id="PRU00335"/>
    </source>
</evidence>
<accession>A0A1X6WX69</accession>
<dbReference type="Gene3D" id="1.10.357.10">
    <property type="entry name" value="Tetracycline Repressor, domain 2"/>
    <property type="match status" value="1"/>
</dbReference>
<keyword evidence="2 4" id="KW-0238">DNA-binding</keyword>
<sequence>MSIDGNDVTAAVQGARAELRARQIVDAAIALMQEKGSNAVSMQAIAKSAGVSVGLLYKYFSDKEQILLAAITRVLGAFRDRVPQAIEGIDDPVDRVTEAFAEFCRAVDDHRHAVVLTYRESRSLSREGLADIQGQELETLGPLVDAVRGAADAGDLRDVPPELFAYDLLVLAHTWALKHWYFHAQGLSVDQYVEQQVRTVVLGALTDAARSRVER</sequence>
<feature type="DNA-binding region" description="H-T-H motif" evidence="4">
    <location>
        <begin position="41"/>
        <end position="60"/>
    </location>
</feature>
<dbReference type="EMBL" id="FWFF01000001">
    <property type="protein sequence ID" value="SLM90248.1"/>
    <property type="molecule type" value="Genomic_DNA"/>
</dbReference>
<evidence type="ECO:0000256" key="3">
    <source>
        <dbReference type="ARBA" id="ARBA00023163"/>
    </source>
</evidence>
<feature type="domain" description="HTH tetR-type" evidence="5">
    <location>
        <begin position="18"/>
        <end position="78"/>
    </location>
</feature>
<reference evidence="7" key="1">
    <citation type="submission" date="2017-02" db="EMBL/GenBank/DDBJ databases">
        <authorList>
            <person name="Dridi B."/>
        </authorList>
    </citation>
    <scope>NUCLEOTIDE SEQUENCE [LARGE SCALE GENOMIC DNA]</scope>
    <source>
        <strain evidence="7">B Co 03.10</strain>
    </source>
</reference>
<organism evidence="6 7">
    <name type="scientific">Brevibacterium yomogidense</name>
    <dbReference type="NCBI Taxonomy" id="946573"/>
    <lineage>
        <taxon>Bacteria</taxon>
        <taxon>Bacillati</taxon>
        <taxon>Actinomycetota</taxon>
        <taxon>Actinomycetes</taxon>
        <taxon>Micrococcales</taxon>
        <taxon>Brevibacteriaceae</taxon>
        <taxon>Brevibacterium</taxon>
    </lineage>
</organism>
<protein>
    <submittedName>
        <fullName evidence="6">Transcriptional regulator, TetR family</fullName>
    </submittedName>
</protein>
<dbReference type="AlphaFoldDB" id="A0A1X6WX69"/>
<dbReference type="PRINTS" id="PR00455">
    <property type="entry name" value="HTHTETR"/>
</dbReference>
<name>A0A1X6WX69_9MICO</name>
<dbReference type="PANTHER" id="PTHR30055">
    <property type="entry name" value="HTH-TYPE TRANSCRIPTIONAL REGULATOR RUTR"/>
    <property type="match status" value="1"/>
</dbReference>
<dbReference type="InterPro" id="IPR041490">
    <property type="entry name" value="KstR2_TetR_C"/>
</dbReference>
<dbReference type="GO" id="GO:0000976">
    <property type="term" value="F:transcription cis-regulatory region binding"/>
    <property type="evidence" value="ECO:0007669"/>
    <property type="project" value="TreeGrafter"/>
</dbReference>
<evidence type="ECO:0000313" key="6">
    <source>
        <dbReference type="EMBL" id="SLM90248.1"/>
    </source>
</evidence>
<dbReference type="InterPro" id="IPR009057">
    <property type="entry name" value="Homeodomain-like_sf"/>
</dbReference>
<dbReference type="PROSITE" id="PS01081">
    <property type="entry name" value="HTH_TETR_1"/>
    <property type="match status" value="1"/>
</dbReference>
<keyword evidence="7" id="KW-1185">Reference proteome</keyword>
<dbReference type="SUPFAM" id="SSF46689">
    <property type="entry name" value="Homeodomain-like"/>
    <property type="match status" value="1"/>
</dbReference>
<evidence type="ECO:0000259" key="5">
    <source>
        <dbReference type="PROSITE" id="PS50977"/>
    </source>
</evidence>
<proteinExistence type="predicted"/>
<keyword evidence="1" id="KW-0805">Transcription regulation</keyword>
<dbReference type="InterPro" id="IPR036271">
    <property type="entry name" value="Tet_transcr_reg_TetR-rel_C_sf"/>
</dbReference>
<evidence type="ECO:0000256" key="1">
    <source>
        <dbReference type="ARBA" id="ARBA00023015"/>
    </source>
</evidence>
<dbReference type="SUPFAM" id="SSF48498">
    <property type="entry name" value="Tetracyclin repressor-like, C-terminal domain"/>
    <property type="match status" value="1"/>
</dbReference>
<dbReference type="PANTHER" id="PTHR30055:SF234">
    <property type="entry name" value="HTH-TYPE TRANSCRIPTIONAL REGULATOR BETI"/>
    <property type="match status" value="1"/>
</dbReference>
<dbReference type="InterPro" id="IPR050109">
    <property type="entry name" value="HTH-type_TetR-like_transc_reg"/>
</dbReference>
<dbReference type="Proteomes" id="UP000196581">
    <property type="component" value="Unassembled WGS sequence"/>
</dbReference>